<dbReference type="Proteomes" id="UP001589619">
    <property type="component" value="Unassembled WGS sequence"/>
</dbReference>
<proteinExistence type="predicted"/>
<dbReference type="EMBL" id="JBHMAG010000014">
    <property type="protein sequence ID" value="MFB9754242.1"/>
    <property type="molecule type" value="Genomic_DNA"/>
</dbReference>
<dbReference type="CDD" id="cd19958">
    <property type="entry name" value="pyocin_knob"/>
    <property type="match status" value="1"/>
</dbReference>
<name>A0ABV5W0Z9_9BACL</name>
<organism evidence="1 2">
    <name type="scientific">Paenibacillus hodogayensis</name>
    <dbReference type="NCBI Taxonomy" id="279208"/>
    <lineage>
        <taxon>Bacteria</taxon>
        <taxon>Bacillati</taxon>
        <taxon>Bacillota</taxon>
        <taxon>Bacilli</taxon>
        <taxon>Bacillales</taxon>
        <taxon>Paenibacillaceae</taxon>
        <taxon>Paenibacillus</taxon>
    </lineage>
</organism>
<gene>
    <name evidence="1" type="ORF">ACFFNY_21950</name>
</gene>
<keyword evidence="2" id="KW-1185">Reference proteome</keyword>
<accession>A0ABV5W0Z9</accession>
<comment type="caution">
    <text evidence="1">The sequence shown here is derived from an EMBL/GenBank/DDBJ whole genome shotgun (WGS) entry which is preliminary data.</text>
</comment>
<sequence length="684" mass="72182">MPETTPKLGLKKPLGNETVSLEAHNENLDLIDRNVAAQTEFDAHRTAPVLDHPDGSVTDTKIGSRTISDDAAPTGNTALPTTLWSGLGYMIKSITGGSSWRDLPGMTIAAIKTILDAATNLATGSTLVKRDANGRFKAAAPSAADDVARKAEVDAVSVTATNAVPKTRFINDGTDFNTVVDSGFYRFGTGHPNRPAAVDFGQLLVIHGGGDTIIQLAAGVNDSRFYMRHGNPPNVGGNGAWTPWVELFNSTAGGTLINDAAISGKTTSGVAKKLLAMGTDNVVYVGDTAHYLRLRSSYTPLYNNGAGEYELIHSGGGQNIYGSLGINSPGFANNGQGLVMGTWQSNLALFEVNHDGTTNAVSGFLFQRYGGGQLAVISETGFTYKGSDVMRSNSAYLNNATGLGAKENNGTTRHVVSMGPDNVLYFGNGANTLNLDGPSVRVRGNEIIHAGGGAMHGSLSLTAGAALYAPPTSGSIAANTSGAAALEVRSNGAAGDAAFMTFHRSGQFAAHFGLDTDNYLRIGGWSTGANSYKVWDERSMRVNNGVLEVTTDGGATWFSTNPASLSYSELRGPGGDAGVSNASWATLVNLSMRGRLEYASFSARGLEDDESGSFTIRYRVIVDDNIVWQPDIYCDTHTGSSLTYLNNDILYFKRNFKIEAIVVQNGTGRPSRTAGYGLRYRQAV</sequence>
<reference evidence="1 2" key="1">
    <citation type="submission" date="2024-09" db="EMBL/GenBank/DDBJ databases">
        <authorList>
            <person name="Sun Q."/>
            <person name="Mori K."/>
        </authorList>
    </citation>
    <scope>NUCLEOTIDE SEQUENCE [LARGE SCALE GENOMIC DNA]</scope>
    <source>
        <strain evidence="1 2">JCM 12520</strain>
    </source>
</reference>
<protein>
    <submittedName>
        <fullName evidence="1">Pyocin knob domain-containing protein</fullName>
    </submittedName>
</protein>
<evidence type="ECO:0000313" key="1">
    <source>
        <dbReference type="EMBL" id="MFB9754242.1"/>
    </source>
</evidence>
<dbReference type="RefSeq" id="WP_344914003.1">
    <property type="nucleotide sequence ID" value="NZ_BAAAYO010000013.1"/>
</dbReference>
<evidence type="ECO:0000313" key="2">
    <source>
        <dbReference type="Proteomes" id="UP001589619"/>
    </source>
</evidence>